<dbReference type="EMBL" id="JACHIG010000001">
    <property type="protein sequence ID" value="MBB5030959.1"/>
    <property type="molecule type" value="Genomic_DNA"/>
</dbReference>
<proteinExistence type="predicted"/>
<dbReference type="Pfam" id="PF00534">
    <property type="entry name" value="Glycos_transf_1"/>
    <property type="match status" value="2"/>
</dbReference>
<dbReference type="SUPFAM" id="SSF53756">
    <property type="entry name" value="UDP-Glycosyltransferase/glycogen phosphorylase"/>
    <property type="match status" value="2"/>
</dbReference>
<dbReference type="Proteomes" id="UP000590740">
    <property type="component" value="Unassembled WGS sequence"/>
</dbReference>
<feature type="domain" description="Glycosyl transferase family 1" evidence="1">
    <location>
        <begin position="577"/>
        <end position="731"/>
    </location>
</feature>
<dbReference type="GO" id="GO:0016757">
    <property type="term" value="F:glycosyltransferase activity"/>
    <property type="evidence" value="ECO:0007669"/>
    <property type="project" value="InterPro"/>
</dbReference>
<evidence type="ECO:0000313" key="3">
    <source>
        <dbReference type="EMBL" id="MBB5030959.1"/>
    </source>
</evidence>
<dbReference type="PANTHER" id="PTHR45947:SF3">
    <property type="entry name" value="SULFOQUINOVOSYL TRANSFERASE SQD2"/>
    <property type="match status" value="1"/>
</dbReference>
<organism evidence="3 4">
    <name type="scientific">Prosthecobacter vanneervenii</name>
    <dbReference type="NCBI Taxonomy" id="48466"/>
    <lineage>
        <taxon>Bacteria</taxon>
        <taxon>Pseudomonadati</taxon>
        <taxon>Verrucomicrobiota</taxon>
        <taxon>Verrucomicrobiia</taxon>
        <taxon>Verrucomicrobiales</taxon>
        <taxon>Verrucomicrobiaceae</taxon>
        <taxon>Prosthecobacter</taxon>
    </lineage>
</organism>
<dbReference type="CDD" id="cd03801">
    <property type="entry name" value="GT4_PimA-like"/>
    <property type="match status" value="1"/>
</dbReference>
<feature type="domain" description="Glycosyl transferase family 1" evidence="1">
    <location>
        <begin position="192"/>
        <end position="344"/>
    </location>
</feature>
<dbReference type="InterPro" id="IPR001296">
    <property type="entry name" value="Glyco_trans_1"/>
</dbReference>
<gene>
    <name evidence="3" type="ORF">HNQ65_000513</name>
</gene>
<keyword evidence="3" id="KW-0808">Transferase</keyword>
<dbReference type="PANTHER" id="PTHR45947">
    <property type="entry name" value="SULFOQUINOVOSYL TRANSFERASE SQD2"/>
    <property type="match status" value="1"/>
</dbReference>
<dbReference type="RefSeq" id="WP_184337908.1">
    <property type="nucleotide sequence ID" value="NZ_JACHIG010000001.1"/>
</dbReference>
<evidence type="ECO:0000259" key="1">
    <source>
        <dbReference type="Pfam" id="PF00534"/>
    </source>
</evidence>
<dbReference type="AlphaFoldDB" id="A0A7W7Y7D4"/>
<dbReference type="Pfam" id="PF13439">
    <property type="entry name" value="Glyco_transf_4"/>
    <property type="match status" value="1"/>
</dbReference>
<sequence>MSIESIHVWVPGIQDGAGGIQAFSRVYVQALVEAFPGIKIRVFVKNDLPSDSDPLRLKGVQFDSMAKYPQRLRTLLMMVIGLAAGLRERPRCVLTTHLHFQPAVRVLHWLCGIPVMSVLHGIEAWNLRGGLRIWAMRAADHLMAVSNHTRTVVVDSYGLDPRRISVVPNTFDEARFTIGPKPAYLLQRYGLMPDQPVIMTVSRLVVAERYKGHRQILQGLDGLRKKFSGLRYLIVGSGDDMPLLRDLVKASNLEDCVVFAGHVPTAELPDHYKLCDVFAMPSSKEGFGIVFLEAMASGKPVVAGNLDGSVDALDQGRLGLLVDPHDSVEIAEKIGLALEQKPTEALWNHPKELRAAVISKFGYQRVGPMMAGVVERLIQDPSFAASSSEEIGGHDIVAPKPHIVILTQLTSPYQVEFFNALAASQECHLEIIYLTSQDKERQWALPGISHSHLILSETPDMKLDALDAIRVADLVVFNFYTDIFALRAIRERVKTRRPWVFWGERPGAYQAGVWGVIARWILLKPLHRNAAPIWAVGDFGIEGYRREFGGSRSYSNIPYFSNLRRFMELPLRSARVRTFFYSGVFSHRKGGDILADAFTQVAQLRPDARLVLMGAGPLEVALRRQLQRFASQVVWLGFQSWDELPSGYAQGGIFCFPSRYDGWGLALVEALASGMPAIGTNRTGAAIEFLSSGHAGRLILAGEADMLKNAMLDLLNLPDKEFERMQNDARRVVSSNTLEQGVRRFMASASDVLERHKARVKIPVRSL</sequence>
<protein>
    <submittedName>
        <fullName evidence="3">Glycosyltransferase involved in cell wall biosynthesis</fullName>
    </submittedName>
</protein>
<name>A0A7W7Y7D4_9BACT</name>
<dbReference type="InterPro" id="IPR028098">
    <property type="entry name" value="Glyco_trans_4-like_N"/>
</dbReference>
<feature type="domain" description="Glycosyltransferase subfamily 4-like N-terminal" evidence="2">
    <location>
        <begin position="18"/>
        <end position="175"/>
    </location>
</feature>
<accession>A0A7W7Y7D4</accession>
<comment type="caution">
    <text evidence="3">The sequence shown here is derived from an EMBL/GenBank/DDBJ whole genome shotgun (WGS) entry which is preliminary data.</text>
</comment>
<evidence type="ECO:0000259" key="2">
    <source>
        <dbReference type="Pfam" id="PF13439"/>
    </source>
</evidence>
<reference evidence="3 4" key="1">
    <citation type="submission" date="2020-08" db="EMBL/GenBank/DDBJ databases">
        <title>Genomic Encyclopedia of Type Strains, Phase IV (KMG-IV): sequencing the most valuable type-strain genomes for metagenomic binning, comparative biology and taxonomic classification.</title>
        <authorList>
            <person name="Goeker M."/>
        </authorList>
    </citation>
    <scope>NUCLEOTIDE SEQUENCE [LARGE SCALE GENOMIC DNA]</scope>
    <source>
        <strain evidence="3 4">DSM 12252</strain>
    </source>
</reference>
<dbReference type="Gene3D" id="3.40.50.2000">
    <property type="entry name" value="Glycogen Phosphorylase B"/>
    <property type="match status" value="3"/>
</dbReference>
<evidence type="ECO:0000313" key="4">
    <source>
        <dbReference type="Proteomes" id="UP000590740"/>
    </source>
</evidence>
<dbReference type="InterPro" id="IPR050194">
    <property type="entry name" value="Glycosyltransferase_grp1"/>
</dbReference>
<keyword evidence="4" id="KW-1185">Reference proteome</keyword>